<comment type="similarity">
    <text evidence="2">Belongs to the SusD family.</text>
</comment>
<dbReference type="PROSITE" id="PS51257">
    <property type="entry name" value="PROKAR_LIPOPROTEIN"/>
    <property type="match status" value="1"/>
</dbReference>
<reference evidence="8 9" key="1">
    <citation type="submission" date="2019-11" db="EMBL/GenBank/DDBJ databases">
        <title>Pedobacter petrophilus genome.</title>
        <authorList>
            <person name="Feldbauer M.J."/>
            <person name="Newman J.D."/>
        </authorList>
    </citation>
    <scope>NUCLEOTIDE SEQUENCE [LARGE SCALE GENOMIC DNA]</scope>
    <source>
        <strain evidence="8 9">LMG 29686</strain>
    </source>
</reference>
<sequence length="604" mass="68023">MKNITYLLVLLTFCLGIGCQKLDREINTSLSRDLIDISYPNKSREIAALYSGLPDGMLYIDGSAMMASATDEAEHTFERHSVQSFNNGSWNSNNQPDPVWARYFRQIRLCNQALVSFDKVDLNGSKNDPSASSQALYIAQLAELKRWGFEARFLRAYYYFELVKRYGGVPLLKESLSLETDFNAIQRNTLKECIDFIVAECDAAEPQLPPYAPLANYDAAAIGRRATKYAAMALKSRVLLYAASDLFNTPTWANGFSKPELISLNGVPRSQRWQAAADAAKRLIDTTAKYGVVLHNNYQQLFIANNFSRGENFLMTNPTANNTFERNNNPISFPGSSGLTTPTQNLVDAYEFKFGTGATATSVAFNWNNLAHVDNIYNFSTPTATSLTRDPRLRFNVTTNGIATTSPQIPYGVQFGTPAKFVQTYNGGLDGQPIANATKTGYYMRKYIQEGLDLGNNNTGIHNWVLFRLGEVYLNYAEALNEVSPGDARIAQYINLIRNRATVVMPPLQNGLNQLQMRQSIRNERRIELAFEDHRFWDLRRWMDEASLKTDIYGVNITGNSRATFVHTPFIVEKRVFDASKMYLYPIPFSEINVGKGIIQNPNW</sequence>
<evidence type="ECO:0000256" key="4">
    <source>
        <dbReference type="ARBA" id="ARBA00023136"/>
    </source>
</evidence>
<keyword evidence="5" id="KW-0998">Cell outer membrane</keyword>
<dbReference type="GO" id="GO:0009279">
    <property type="term" value="C:cell outer membrane"/>
    <property type="evidence" value="ECO:0007669"/>
    <property type="project" value="UniProtKB-SubCell"/>
</dbReference>
<dbReference type="InterPro" id="IPR011990">
    <property type="entry name" value="TPR-like_helical_dom_sf"/>
</dbReference>
<keyword evidence="4" id="KW-0472">Membrane</keyword>
<evidence type="ECO:0000313" key="9">
    <source>
        <dbReference type="Proteomes" id="UP000487757"/>
    </source>
</evidence>
<evidence type="ECO:0000259" key="7">
    <source>
        <dbReference type="Pfam" id="PF14322"/>
    </source>
</evidence>
<proteinExistence type="inferred from homology"/>
<dbReference type="Pfam" id="PF14322">
    <property type="entry name" value="SusD-like_3"/>
    <property type="match status" value="1"/>
</dbReference>
<feature type="domain" description="SusD-like N-terminal" evidence="7">
    <location>
        <begin position="72"/>
        <end position="240"/>
    </location>
</feature>
<dbReference type="SUPFAM" id="SSF48452">
    <property type="entry name" value="TPR-like"/>
    <property type="match status" value="1"/>
</dbReference>
<evidence type="ECO:0000313" key="8">
    <source>
        <dbReference type="EMBL" id="MRX78017.1"/>
    </source>
</evidence>
<dbReference type="InterPro" id="IPR012944">
    <property type="entry name" value="SusD_RagB_dom"/>
</dbReference>
<evidence type="ECO:0000256" key="3">
    <source>
        <dbReference type="ARBA" id="ARBA00022729"/>
    </source>
</evidence>
<protein>
    <submittedName>
        <fullName evidence="8">RagB/SusD family nutrient uptake outer membrane protein</fullName>
    </submittedName>
</protein>
<dbReference type="InterPro" id="IPR033985">
    <property type="entry name" value="SusD-like_N"/>
</dbReference>
<evidence type="ECO:0000256" key="2">
    <source>
        <dbReference type="ARBA" id="ARBA00006275"/>
    </source>
</evidence>
<keyword evidence="3" id="KW-0732">Signal</keyword>
<evidence type="ECO:0000259" key="6">
    <source>
        <dbReference type="Pfam" id="PF07980"/>
    </source>
</evidence>
<evidence type="ECO:0000256" key="1">
    <source>
        <dbReference type="ARBA" id="ARBA00004442"/>
    </source>
</evidence>
<name>A0A7K0G2G8_9SPHI</name>
<dbReference type="EMBL" id="WKKH01000037">
    <property type="protein sequence ID" value="MRX78017.1"/>
    <property type="molecule type" value="Genomic_DNA"/>
</dbReference>
<dbReference type="Gene3D" id="1.25.40.390">
    <property type="match status" value="1"/>
</dbReference>
<gene>
    <name evidence="8" type="ORF">GJU39_18210</name>
</gene>
<dbReference type="Pfam" id="PF07980">
    <property type="entry name" value="SusD_RagB"/>
    <property type="match status" value="1"/>
</dbReference>
<dbReference type="AlphaFoldDB" id="A0A7K0G2G8"/>
<keyword evidence="9" id="KW-1185">Reference proteome</keyword>
<dbReference type="Proteomes" id="UP000487757">
    <property type="component" value="Unassembled WGS sequence"/>
</dbReference>
<comment type="caution">
    <text evidence="8">The sequence shown here is derived from an EMBL/GenBank/DDBJ whole genome shotgun (WGS) entry which is preliminary data.</text>
</comment>
<organism evidence="8 9">
    <name type="scientific">Pedobacter petrophilus</name>
    <dbReference type="NCBI Taxonomy" id="1908241"/>
    <lineage>
        <taxon>Bacteria</taxon>
        <taxon>Pseudomonadati</taxon>
        <taxon>Bacteroidota</taxon>
        <taxon>Sphingobacteriia</taxon>
        <taxon>Sphingobacteriales</taxon>
        <taxon>Sphingobacteriaceae</taxon>
        <taxon>Pedobacter</taxon>
    </lineage>
</organism>
<feature type="domain" description="RagB/SusD" evidence="6">
    <location>
        <begin position="321"/>
        <end position="604"/>
    </location>
</feature>
<dbReference type="OrthoDB" id="5694214at2"/>
<accession>A0A7K0G2G8</accession>
<evidence type="ECO:0000256" key="5">
    <source>
        <dbReference type="ARBA" id="ARBA00023237"/>
    </source>
</evidence>
<comment type="subcellular location">
    <subcellularLocation>
        <location evidence="1">Cell outer membrane</location>
    </subcellularLocation>
</comment>